<reference evidence="2 3" key="1">
    <citation type="submission" date="2020-08" db="EMBL/GenBank/DDBJ databases">
        <title>Genomic Encyclopedia of Type Strains, Phase IV (KMG-IV): sequencing the most valuable type-strain genomes for metagenomic binning, comparative biology and taxonomic classification.</title>
        <authorList>
            <person name="Goeker M."/>
        </authorList>
    </citation>
    <scope>NUCLEOTIDE SEQUENCE [LARGE SCALE GENOMIC DNA]</scope>
    <source>
        <strain evidence="2 3">DSM 12251</strain>
    </source>
</reference>
<accession>A0A7W7YPC3</accession>
<name>A0A7W7YPC3_9BACT</name>
<keyword evidence="1" id="KW-1133">Transmembrane helix</keyword>
<feature type="transmembrane region" description="Helical" evidence="1">
    <location>
        <begin position="43"/>
        <end position="71"/>
    </location>
</feature>
<keyword evidence="3" id="KW-1185">Reference proteome</keyword>
<dbReference type="EMBL" id="JACHIF010000010">
    <property type="protein sequence ID" value="MBB5039896.1"/>
    <property type="molecule type" value="Genomic_DNA"/>
</dbReference>
<sequence length="143" mass="15711">MSEVYVSKRWWVSPLLFTATLITATVIVCKVSDTAREVLAKAVMMVAGALATPFILESSIAIVGLVVVVAINQWRLQKEGDGWVYLAKTEPDAALDFKARLAIAEGYLELGLAKEALDHLNMLSAEEQKNPQVKAVRQRAEKL</sequence>
<feature type="transmembrane region" description="Helical" evidence="1">
    <location>
        <begin position="12"/>
        <end position="31"/>
    </location>
</feature>
<evidence type="ECO:0000313" key="2">
    <source>
        <dbReference type="EMBL" id="MBB5039896.1"/>
    </source>
</evidence>
<dbReference type="AlphaFoldDB" id="A0A7W7YPC3"/>
<evidence type="ECO:0000256" key="1">
    <source>
        <dbReference type="SAM" id="Phobius"/>
    </source>
</evidence>
<keyword evidence="1" id="KW-0812">Transmembrane</keyword>
<dbReference type="Proteomes" id="UP000534294">
    <property type="component" value="Unassembled WGS sequence"/>
</dbReference>
<gene>
    <name evidence="2" type="ORF">HNQ64_004174</name>
</gene>
<keyword evidence="1" id="KW-0472">Membrane</keyword>
<organism evidence="2 3">
    <name type="scientific">Prosthecobacter dejongeii</name>
    <dbReference type="NCBI Taxonomy" id="48465"/>
    <lineage>
        <taxon>Bacteria</taxon>
        <taxon>Pseudomonadati</taxon>
        <taxon>Verrucomicrobiota</taxon>
        <taxon>Verrucomicrobiia</taxon>
        <taxon>Verrucomicrobiales</taxon>
        <taxon>Verrucomicrobiaceae</taxon>
        <taxon>Prosthecobacter</taxon>
    </lineage>
</organism>
<proteinExistence type="predicted"/>
<dbReference type="RefSeq" id="WP_184212089.1">
    <property type="nucleotide sequence ID" value="NZ_JACHIF010000010.1"/>
</dbReference>
<protein>
    <submittedName>
        <fullName evidence="2">Putative membrane protein</fullName>
    </submittedName>
</protein>
<comment type="caution">
    <text evidence="2">The sequence shown here is derived from an EMBL/GenBank/DDBJ whole genome shotgun (WGS) entry which is preliminary data.</text>
</comment>
<evidence type="ECO:0000313" key="3">
    <source>
        <dbReference type="Proteomes" id="UP000534294"/>
    </source>
</evidence>